<dbReference type="PANTHER" id="PTHR18879:SF20">
    <property type="entry name" value="CENTROSOMAL PROTEIN OF 290 KDA"/>
    <property type="match status" value="1"/>
</dbReference>
<dbReference type="GO" id="GO:0005813">
    <property type="term" value="C:centrosome"/>
    <property type="evidence" value="ECO:0007669"/>
    <property type="project" value="UniProtKB-SubCell"/>
</dbReference>
<evidence type="ECO:0000256" key="7">
    <source>
        <dbReference type="ARBA" id="ARBA00023273"/>
    </source>
</evidence>
<evidence type="ECO:0000256" key="5">
    <source>
        <dbReference type="ARBA" id="ARBA00023054"/>
    </source>
</evidence>
<evidence type="ECO:0000256" key="2">
    <source>
        <dbReference type="ARBA" id="ARBA00004300"/>
    </source>
</evidence>
<reference evidence="9 10" key="1">
    <citation type="submission" date="2024-02" db="EMBL/GenBank/DDBJ databases">
        <title>Chromosome-scale genome assembly of the rough periwinkle Littorina saxatilis.</title>
        <authorList>
            <person name="De Jode A."/>
            <person name="Faria R."/>
            <person name="Formenti G."/>
            <person name="Sims Y."/>
            <person name="Smith T.P."/>
            <person name="Tracey A."/>
            <person name="Wood J.M.D."/>
            <person name="Zagrodzka Z.B."/>
            <person name="Johannesson K."/>
            <person name="Butlin R.K."/>
            <person name="Leder E.H."/>
        </authorList>
    </citation>
    <scope>NUCLEOTIDE SEQUENCE [LARGE SCALE GENOMIC DNA]</scope>
    <source>
        <strain evidence="9">Snail1</strain>
        <tissue evidence="9">Muscle</tissue>
    </source>
</reference>
<dbReference type="EMBL" id="JBAMIC010000001">
    <property type="protein sequence ID" value="KAK7113986.1"/>
    <property type="molecule type" value="Genomic_DNA"/>
</dbReference>
<keyword evidence="3" id="KW-0963">Cytoplasm</keyword>
<feature type="coiled-coil region" evidence="8">
    <location>
        <begin position="8"/>
        <end position="42"/>
    </location>
</feature>
<evidence type="ECO:0000256" key="1">
    <source>
        <dbReference type="ARBA" id="ARBA00004120"/>
    </source>
</evidence>
<evidence type="ECO:0000256" key="4">
    <source>
        <dbReference type="ARBA" id="ARBA00022794"/>
    </source>
</evidence>
<evidence type="ECO:0000313" key="9">
    <source>
        <dbReference type="EMBL" id="KAK7113986.1"/>
    </source>
</evidence>
<keyword evidence="6" id="KW-0206">Cytoskeleton</keyword>
<evidence type="ECO:0000313" key="10">
    <source>
        <dbReference type="Proteomes" id="UP001374579"/>
    </source>
</evidence>
<keyword evidence="4" id="KW-0970">Cilium biogenesis/degradation</keyword>
<keyword evidence="5 8" id="KW-0175">Coiled coil</keyword>
<dbReference type="InterPro" id="IPR026201">
    <property type="entry name" value="Cep290"/>
</dbReference>
<sequence length="249" mass="28616">MSIPIHCCSKLSAENAALRKKVRQLKHAKQDLEEKLSVLVQKNKVDALLRAYCTTRDSSVQTEVRPWGARGAYGTILAPTKPEPRSSEADLDKSNKMINMHAQLLRRYEKEVKQNVNHAETISELTVKLSTIEKQLNEEREKRVELERQLWALKGSKQSGKQKASAWTSGEDPVLREVVEERNTLNKENKRLRTELKGLDKGFFDEVEDLKYALQQSAKLNKEYEKTLRKLCQQFGLPYPNPEKILEAT</sequence>
<evidence type="ECO:0000256" key="8">
    <source>
        <dbReference type="SAM" id="Coils"/>
    </source>
</evidence>
<evidence type="ECO:0000256" key="6">
    <source>
        <dbReference type="ARBA" id="ARBA00023212"/>
    </source>
</evidence>
<protein>
    <submittedName>
        <fullName evidence="9">Uncharacterized protein</fullName>
    </submittedName>
</protein>
<comment type="caution">
    <text evidence="9">The sequence shown here is derived from an EMBL/GenBank/DDBJ whole genome shotgun (WGS) entry which is preliminary data.</text>
</comment>
<feature type="coiled-coil region" evidence="8">
    <location>
        <begin position="122"/>
        <end position="234"/>
    </location>
</feature>
<keyword evidence="10" id="KW-1185">Reference proteome</keyword>
<name>A0AAN9GN50_9CAEN</name>
<proteinExistence type="predicted"/>
<gene>
    <name evidence="9" type="ORF">V1264_000126</name>
</gene>
<comment type="subcellular location">
    <subcellularLocation>
        <location evidence="1">Cytoplasm</location>
        <location evidence="1">Cytoskeleton</location>
        <location evidence="1">Cilium basal body</location>
    </subcellularLocation>
    <subcellularLocation>
        <location evidence="2">Cytoplasm</location>
        <location evidence="2">Cytoskeleton</location>
        <location evidence="2">Microtubule organizing center</location>
        <location evidence="2">Centrosome</location>
    </subcellularLocation>
</comment>
<organism evidence="9 10">
    <name type="scientific">Littorina saxatilis</name>
    <dbReference type="NCBI Taxonomy" id="31220"/>
    <lineage>
        <taxon>Eukaryota</taxon>
        <taxon>Metazoa</taxon>
        <taxon>Spiralia</taxon>
        <taxon>Lophotrochozoa</taxon>
        <taxon>Mollusca</taxon>
        <taxon>Gastropoda</taxon>
        <taxon>Caenogastropoda</taxon>
        <taxon>Littorinimorpha</taxon>
        <taxon>Littorinoidea</taxon>
        <taxon>Littorinidae</taxon>
        <taxon>Littorina</taxon>
    </lineage>
</organism>
<accession>A0AAN9GN50</accession>
<dbReference type="PANTHER" id="PTHR18879">
    <property type="entry name" value="CENTROSOMAL PROTEIN OF 290 KDA"/>
    <property type="match status" value="1"/>
</dbReference>
<dbReference type="GO" id="GO:0030030">
    <property type="term" value="P:cell projection organization"/>
    <property type="evidence" value="ECO:0007669"/>
    <property type="project" value="UniProtKB-KW"/>
</dbReference>
<dbReference type="Proteomes" id="UP001374579">
    <property type="component" value="Unassembled WGS sequence"/>
</dbReference>
<evidence type="ECO:0000256" key="3">
    <source>
        <dbReference type="ARBA" id="ARBA00022490"/>
    </source>
</evidence>
<keyword evidence="7" id="KW-0966">Cell projection</keyword>
<dbReference type="AlphaFoldDB" id="A0AAN9GN50"/>